<reference evidence="5" key="1">
    <citation type="journal article" date="2019" name="Int. J. Syst. Evol. Microbiol.">
        <title>The Global Catalogue of Microorganisms (GCM) 10K type strain sequencing project: providing services to taxonomists for standard genome sequencing and annotation.</title>
        <authorList>
            <consortium name="The Broad Institute Genomics Platform"/>
            <consortium name="The Broad Institute Genome Sequencing Center for Infectious Disease"/>
            <person name="Wu L."/>
            <person name="Ma J."/>
        </authorList>
    </citation>
    <scope>NUCLEOTIDE SEQUENCE [LARGE SCALE GENOMIC DNA]</scope>
    <source>
        <strain evidence="5">KCTC 22437</strain>
    </source>
</reference>
<comment type="caution">
    <text evidence="4">The sequence shown here is derived from an EMBL/GenBank/DDBJ whole genome shotgun (WGS) entry which is preliminary data.</text>
</comment>
<dbReference type="PANTHER" id="PTHR30273:SF2">
    <property type="entry name" value="PROTEIN FECR"/>
    <property type="match status" value="1"/>
</dbReference>
<dbReference type="EMBL" id="JBHUPD010000002">
    <property type="protein sequence ID" value="MFD2872480.1"/>
    <property type="molecule type" value="Genomic_DNA"/>
</dbReference>
<dbReference type="InterPro" id="IPR012373">
    <property type="entry name" value="Ferrdict_sens_TM"/>
</dbReference>
<proteinExistence type="predicted"/>
<accession>A0ABW5YBX8</accession>
<evidence type="ECO:0000313" key="5">
    <source>
        <dbReference type="Proteomes" id="UP001597557"/>
    </source>
</evidence>
<feature type="transmembrane region" description="Helical" evidence="1">
    <location>
        <begin position="84"/>
        <end position="102"/>
    </location>
</feature>
<keyword evidence="1" id="KW-1133">Transmembrane helix</keyword>
<dbReference type="Pfam" id="PF04773">
    <property type="entry name" value="FecR"/>
    <property type="match status" value="1"/>
</dbReference>
<keyword evidence="1" id="KW-0812">Transmembrane</keyword>
<evidence type="ECO:0000256" key="1">
    <source>
        <dbReference type="SAM" id="Phobius"/>
    </source>
</evidence>
<organism evidence="4 5">
    <name type="scientific">Mucilaginibacter ximonensis</name>
    <dbReference type="NCBI Taxonomy" id="538021"/>
    <lineage>
        <taxon>Bacteria</taxon>
        <taxon>Pseudomonadati</taxon>
        <taxon>Bacteroidota</taxon>
        <taxon>Sphingobacteriia</taxon>
        <taxon>Sphingobacteriales</taxon>
        <taxon>Sphingobacteriaceae</taxon>
        <taxon>Mucilaginibacter</taxon>
    </lineage>
</organism>
<dbReference type="RefSeq" id="WP_377184204.1">
    <property type="nucleotide sequence ID" value="NZ_JBHUPD010000002.1"/>
</dbReference>
<dbReference type="PANTHER" id="PTHR30273">
    <property type="entry name" value="PERIPLASMIC SIGNAL SENSOR AND SIGMA FACTOR ACTIVATOR FECR-RELATED"/>
    <property type="match status" value="1"/>
</dbReference>
<dbReference type="InterPro" id="IPR006860">
    <property type="entry name" value="FecR"/>
</dbReference>
<keyword evidence="5" id="KW-1185">Reference proteome</keyword>
<dbReference type="Pfam" id="PF16344">
    <property type="entry name" value="FecR_C"/>
    <property type="match status" value="1"/>
</dbReference>
<dbReference type="Proteomes" id="UP001597557">
    <property type="component" value="Unassembled WGS sequence"/>
</dbReference>
<dbReference type="Gene3D" id="3.55.50.30">
    <property type="match status" value="1"/>
</dbReference>
<feature type="domain" description="Protein FecR C-terminal" evidence="3">
    <location>
        <begin position="259"/>
        <end position="325"/>
    </location>
</feature>
<gene>
    <name evidence="4" type="ORF">ACFS5N_08385</name>
</gene>
<dbReference type="InterPro" id="IPR032508">
    <property type="entry name" value="FecR_C"/>
</dbReference>
<protein>
    <submittedName>
        <fullName evidence="4">FecR family protein</fullName>
    </submittedName>
</protein>
<evidence type="ECO:0000259" key="3">
    <source>
        <dbReference type="Pfam" id="PF16344"/>
    </source>
</evidence>
<evidence type="ECO:0000259" key="2">
    <source>
        <dbReference type="Pfam" id="PF04773"/>
    </source>
</evidence>
<dbReference type="PIRSF" id="PIRSF018266">
    <property type="entry name" value="FecR"/>
    <property type="match status" value="1"/>
</dbReference>
<sequence>MSTNELKRLAQKYFAGTASDEEKQKLHQWYDETNDGWVETVNTAEPESEDDVKQRIFRDLQTRIMAEKNEPEPAIPNTGRTRRLWLQVASVAAVLLIGFLILRPAEEKQDTVDKHLVNAPVNKVIHITLPDGTKVWLNAGSVFKYPKRFSAKIREVELLEGRAFFDVTHMDNKPFIVKTKNVNVTVLGTSFDVRAYKREGTTKVSVVTGKVGITVPSQPEKPAIFLTQREEVIVDPATKYMIKEPVRETVVNLWCKDVLVFDQENLNNVFKAIEKKYNTKITVENKDLLNERISIKLGNQRLDTIMEILKFTKHFNYKMANDSTIVVK</sequence>
<keyword evidence="1" id="KW-0472">Membrane</keyword>
<evidence type="ECO:0000313" key="4">
    <source>
        <dbReference type="EMBL" id="MFD2872480.1"/>
    </source>
</evidence>
<name>A0ABW5YBX8_9SPHI</name>
<dbReference type="Gene3D" id="2.60.120.1440">
    <property type="match status" value="1"/>
</dbReference>
<feature type="domain" description="FecR protein" evidence="2">
    <location>
        <begin position="119"/>
        <end position="211"/>
    </location>
</feature>